<sequence length="169" mass="19895">MWFRVVWHGLDTYLGGIRIVWARSGITEKIEESLMGFICKIQWEKLPPFYLIAFPLLFPILLSLLLKTPYSLPALSLLRIQAWRNGRKREIEKFLKGLQREFQDVCSGKKKKRPWMGGKELEGKIWKLEGIWVEVGTSWLELDVMEGREMEIDPFVEHACSQREKKESI</sequence>
<evidence type="ECO:0000313" key="2">
    <source>
        <dbReference type="Proteomes" id="UP001151760"/>
    </source>
</evidence>
<comment type="caution">
    <text evidence="1">The sequence shown here is derived from an EMBL/GenBank/DDBJ whole genome shotgun (WGS) entry which is preliminary data.</text>
</comment>
<reference evidence="1" key="2">
    <citation type="submission" date="2022-01" db="EMBL/GenBank/DDBJ databases">
        <authorList>
            <person name="Yamashiro T."/>
            <person name="Shiraishi A."/>
            <person name="Satake H."/>
            <person name="Nakayama K."/>
        </authorList>
    </citation>
    <scope>NUCLEOTIDE SEQUENCE</scope>
</reference>
<proteinExistence type="predicted"/>
<reference evidence="1" key="1">
    <citation type="journal article" date="2022" name="Int. J. Mol. Sci.">
        <title>Draft Genome of Tanacetum Coccineum: Genomic Comparison of Closely Related Tanacetum-Family Plants.</title>
        <authorList>
            <person name="Yamashiro T."/>
            <person name="Shiraishi A."/>
            <person name="Nakayama K."/>
            <person name="Satake H."/>
        </authorList>
    </citation>
    <scope>NUCLEOTIDE SEQUENCE</scope>
</reference>
<accession>A0ABQ5AG21</accession>
<name>A0ABQ5AG21_9ASTR</name>
<evidence type="ECO:0000313" key="1">
    <source>
        <dbReference type="EMBL" id="GJT00089.1"/>
    </source>
</evidence>
<organism evidence="1 2">
    <name type="scientific">Tanacetum coccineum</name>
    <dbReference type="NCBI Taxonomy" id="301880"/>
    <lineage>
        <taxon>Eukaryota</taxon>
        <taxon>Viridiplantae</taxon>
        <taxon>Streptophyta</taxon>
        <taxon>Embryophyta</taxon>
        <taxon>Tracheophyta</taxon>
        <taxon>Spermatophyta</taxon>
        <taxon>Magnoliopsida</taxon>
        <taxon>eudicotyledons</taxon>
        <taxon>Gunneridae</taxon>
        <taxon>Pentapetalae</taxon>
        <taxon>asterids</taxon>
        <taxon>campanulids</taxon>
        <taxon>Asterales</taxon>
        <taxon>Asteraceae</taxon>
        <taxon>Asteroideae</taxon>
        <taxon>Anthemideae</taxon>
        <taxon>Anthemidinae</taxon>
        <taxon>Tanacetum</taxon>
    </lineage>
</organism>
<protein>
    <submittedName>
        <fullName evidence="1">Uncharacterized protein</fullName>
    </submittedName>
</protein>
<gene>
    <name evidence="1" type="ORF">Tco_0821258</name>
</gene>
<keyword evidence="2" id="KW-1185">Reference proteome</keyword>
<dbReference type="Proteomes" id="UP001151760">
    <property type="component" value="Unassembled WGS sequence"/>
</dbReference>
<dbReference type="EMBL" id="BQNB010012167">
    <property type="protein sequence ID" value="GJT00089.1"/>
    <property type="molecule type" value="Genomic_DNA"/>
</dbReference>